<dbReference type="PANTHER" id="PTHR43883:SF1">
    <property type="entry name" value="GLUCONOKINASE"/>
    <property type="match status" value="1"/>
</dbReference>
<protein>
    <recommendedName>
        <fullName evidence="2">Aminoglycoside phosphotransferase domain-containing protein</fullName>
    </recommendedName>
</protein>
<dbReference type="Pfam" id="PF13671">
    <property type="entry name" value="AAA_33"/>
    <property type="match status" value="1"/>
</dbReference>
<organism evidence="1">
    <name type="scientific">Acidicaldus sp</name>
    <dbReference type="NCBI Taxonomy" id="1872105"/>
    <lineage>
        <taxon>Bacteria</taxon>
        <taxon>Pseudomonadati</taxon>
        <taxon>Pseudomonadota</taxon>
        <taxon>Alphaproteobacteria</taxon>
        <taxon>Acetobacterales</taxon>
        <taxon>Acetobacteraceae</taxon>
        <taxon>Acidicaldus</taxon>
    </lineage>
</organism>
<dbReference type="InterPro" id="IPR052732">
    <property type="entry name" value="Cell-binding_unc_protein"/>
</dbReference>
<evidence type="ECO:0008006" key="2">
    <source>
        <dbReference type="Google" id="ProtNLM"/>
    </source>
</evidence>
<dbReference type="InterPro" id="IPR011009">
    <property type="entry name" value="Kinase-like_dom_sf"/>
</dbReference>
<reference evidence="1" key="1">
    <citation type="journal article" date="2020" name="mSystems">
        <title>Genome- and Community-Level Interaction Insights into Carbon Utilization and Element Cycling Functions of Hydrothermarchaeota in Hydrothermal Sediment.</title>
        <authorList>
            <person name="Zhou Z."/>
            <person name="Liu Y."/>
            <person name="Xu W."/>
            <person name="Pan J."/>
            <person name="Luo Z.H."/>
            <person name="Li M."/>
        </authorList>
    </citation>
    <scope>NUCLEOTIDE SEQUENCE</scope>
    <source>
        <strain evidence="1">SpSt-997</strain>
    </source>
</reference>
<evidence type="ECO:0000313" key="1">
    <source>
        <dbReference type="EMBL" id="HGC44195.1"/>
    </source>
</evidence>
<dbReference type="SUPFAM" id="SSF52540">
    <property type="entry name" value="P-loop containing nucleoside triphosphate hydrolases"/>
    <property type="match status" value="1"/>
</dbReference>
<dbReference type="EMBL" id="DTQM01000254">
    <property type="protein sequence ID" value="HGC44195.1"/>
    <property type="molecule type" value="Genomic_DNA"/>
</dbReference>
<gene>
    <name evidence="1" type="ORF">ENY07_13395</name>
</gene>
<sequence length="496" mass="52488">MNEIPPEQREVAQFLTALAGRAPQLTHISAVFVGQDTAWKMKKAVRLDFLDFSTLALRKHFLIREWELNRRTAPTLYRDVVPIWRARAGDLRIGSAPAEAPIVEWVLRMAAVPAEDFLDRMAASGVITPALLLALADAVAAFHLALPPVRGWDSAGALARVIEGNFVAAGHAGLDALACTAWAEAARRALAARATWLAARASAGFVRRGHGDLHLGNICLWEGRPVAFDALEFDESLATIDVGYDLAFLLMDLDQCVDRASANRVLNRYVARTGDAELVAGLALFLSLRAMVLAHVETVRGRASLGARYFAAARAALAVGPAVILAIGGLPGSGKSSLARAIAPELGAAPGALILRSDDIRKRRHGVAPETRLPASAYGAAEDRAVYGEMFASARQAAAAGHAVIFDASFRDPATRAAAAAVAAAAGVRFLGVWLNAPLPLLEARIAARRDDASDATIAVLRAAAAATARPTDWLEIEASDGTRALAALRARLKAT</sequence>
<comment type="caution">
    <text evidence="1">The sequence shown here is derived from an EMBL/GenBank/DDBJ whole genome shotgun (WGS) entry which is preliminary data.</text>
</comment>
<accession>A0A8J4HC87</accession>
<dbReference type="PANTHER" id="PTHR43883">
    <property type="entry name" value="SLR0207 PROTEIN"/>
    <property type="match status" value="1"/>
</dbReference>
<proteinExistence type="predicted"/>
<dbReference type="Gene3D" id="3.40.50.300">
    <property type="entry name" value="P-loop containing nucleotide triphosphate hydrolases"/>
    <property type="match status" value="1"/>
</dbReference>
<name>A0A8J4HC87_9PROT</name>
<dbReference type="AlphaFoldDB" id="A0A8J4HC87"/>
<dbReference type="Gene3D" id="3.90.1200.10">
    <property type="match status" value="1"/>
</dbReference>
<dbReference type="InterPro" id="IPR027417">
    <property type="entry name" value="P-loop_NTPase"/>
</dbReference>
<dbReference type="SUPFAM" id="SSF56112">
    <property type="entry name" value="Protein kinase-like (PK-like)"/>
    <property type="match status" value="1"/>
</dbReference>